<dbReference type="RefSeq" id="WP_197004158.1">
    <property type="nucleotide sequence ID" value="NZ_BONS01000020.1"/>
</dbReference>
<protein>
    <submittedName>
        <fullName evidence="1">Uncharacterized protein</fullName>
    </submittedName>
</protein>
<sequence>MAEPANWRLAAPPAWGERPTVVVVQRSLAQQHHVFMVDLERRYLLMSETEGWALWAVLTEAMYSIGDPPAWELETVPGNQVVSGLVPSIP</sequence>
<proteinExistence type="predicted"/>
<accession>A0A8J7KQD5</accession>
<reference evidence="1" key="1">
    <citation type="submission" date="2020-11" db="EMBL/GenBank/DDBJ databases">
        <title>Sequencing the genomes of 1000 actinobacteria strains.</title>
        <authorList>
            <person name="Klenk H.-P."/>
        </authorList>
    </citation>
    <scope>NUCLEOTIDE SEQUENCE</scope>
    <source>
        <strain evidence="1">DSM 45356</strain>
    </source>
</reference>
<comment type="caution">
    <text evidence="1">The sequence shown here is derived from an EMBL/GenBank/DDBJ whole genome shotgun (WGS) entry which is preliminary data.</text>
</comment>
<name>A0A8J7KQD5_9ACTN</name>
<dbReference type="EMBL" id="JADOUF010000001">
    <property type="protein sequence ID" value="MBG6137277.1"/>
    <property type="molecule type" value="Genomic_DNA"/>
</dbReference>
<evidence type="ECO:0000313" key="1">
    <source>
        <dbReference type="EMBL" id="MBG6137277.1"/>
    </source>
</evidence>
<organism evidence="1 2">
    <name type="scientific">Longispora fulva</name>
    <dbReference type="NCBI Taxonomy" id="619741"/>
    <lineage>
        <taxon>Bacteria</taxon>
        <taxon>Bacillati</taxon>
        <taxon>Actinomycetota</taxon>
        <taxon>Actinomycetes</taxon>
        <taxon>Micromonosporales</taxon>
        <taxon>Micromonosporaceae</taxon>
        <taxon>Longispora</taxon>
    </lineage>
</organism>
<keyword evidence="2" id="KW-1185">Reference proteome</keyword>
<evidence type="ECO:0000313" key="2">
    <source>
        <dbReference type="Proteomes" id="UP000622552"/>
    </source>
</evidence>
<gene>
    <name evidence="1" type="ORF">IW245_003471</name>
</gene>
<dbReference type="AlphaFoldDB" id="A0A8J7KQD5"/>
<dbReference type="Proteomes" id="UP000622552">
    <property type="component" value="Unassembled WGS sequence"/>
</dbReference>